<dbReference type="EC" id="3.6.1.41" evidence="1"/>
<dbReference type="SUPFAM" id="SSF109604">
    <property type="entry name" value="HD-domain/PDEase-like"/>
    <property type="match status" value="1"/>
</dbReference>
<dbReference type="GO" id="GO:0008803">
    <property type="term" value="F:bis(5'-nucleosyl)-tetraphosphatase (symmetrical) activity"/>
    <property type="evidence" value="ECO:0007669"/>
    <property type="project" value="UniProtKB-EC"/>
</dbReference>
<evidence type="ECO:0000313" key="9">
    <source>
        <dbReference type="Proteomes" id="UP000184080"/>
    </source>
</evidence>
<evidence type="ECO:0000256" key="3">
    <source>
        <dbReference type="ARBA" id="ARBA00022741"/>
    </source>
</evidence>
<dbReference type="GO" id="GO:0046872">
    <property type="term" value="F:metal ion binding"/>
    <property type="evidence" value="ECO:0007669"/>
    <property type="project" value="UniProtKB-KW"/>
</dbReference>
<sequence>MWSEEQIDEYLKENIHESRYIHIIGVVETSENLAEIYGGDIRKARLSAYIHDAAKYIPKDKIISIITDNGYEITEEDRDMPHLLHGLAGAIIGKNVMGIDDEEVFNAARYHTTGRENMSLLEKIIFIADFIEPSRDYPGVEYLRELTLKDLDKALIQAFDNTVKYVIEKGLMIHTDTIKSRNYLLKQKR</sequence>
<evidence type="ECO:0000256" key="1">
    <source>
        <dbReference type="ARBA" id="ARBA00012506"/>
    </source>
</evidence>
<accession>A0A1M6BG46</accession>
<dbReference type="Gene3D" id="1.10.3210.10">
    <property type="entry name" value="Hypothetical protein af1432"/>
    <property type="match status" value="1"/>
</dbReference>
<evidence type="ECO:0000256" key="5">
    <source>
        <dbReference type="ARBA" id="ARBA00023004"/>
    </source>
</evidence>
<dbReference type="PANTHER" id="PTHR35795:SF1">
    <property type="entry name" value="BIS(5'-NUCLEOSYL)-TETRAPHOSPHATASE, SYMMETRICAL"/>
    <property type="match status" value="1"/>
</dbReference>
<keyword evidence="9" id="KW-1185">Reference proteome</keyword>
<dbReference type="InterPro" id="IPR006674">
    <property type="entry name" value="HD_domain"/>
</dbReference>
<gene>
    <name evidence="8" type="ORF">SAMN05444401_0759</name>
</gene>
<proteinExistence type="predicted"/>
<keyword evidence="4 8" id="KW-0378">Hydrolase</keyword>
<feature type="domain" description="HD/PDEase" evidence="7">
    <location>
        <begin position="15"/>
        <end position="143"/>
    </location>
</feature>
<evidence type="ECO:0000256" key="2">
    <source>
        <dbReference type="ARBA" id="ARBA00022723"/>
    </source>
</evidence>
<name>A0A1M6BG46_9CLOT</name>
<dbReference type="CDD" id="cd00077">
    <property type="entry name" value="HDc"/>
    <property type="match status" value="1"/>
</dbReference>
<dbReference type="STRING" id="1121298.SAMN05444401_0759"/>
<dbReference type="GO" id="GO:0000166">
    <property type="term" value="F:nucleotide binding"/>
    <property type="evidence" value="ECO:0007669"/>
    <property type="project" value="UniProtKB-KW"/>
</dbReference>
<keyword evidence="2" id="KW-0479">Metal-binding</keyword>
<evidence type="ECO:0000256" key="4">
    <source>
        <dbReference type="ARBA" id="ARBA00022801"/>
    </source>
</evidence>
<dbReference type="SMART" id="SM00471">
    <property type="entry name" value="HDc"/>
    <property type="match status" value="1"/>
</dbReference>
<dbReference type="InterPro" id="IPR005249">
    <property type="entry name" value="YqeK"/>
</dbReference>
<evidence type="ECO:0000259" key="7">
    <source>
        <dbReference type="SMART" id="SM00471"/>
    </source>
</evidence>
<dbReference type="EMBL" id="FQZO01000001">
    <property type="protein sequence ID" value="SHI47750.1"/>
    <property type="molecule type" value="Genomic_DNA"/>
</dbReference>
<organism evidence="8 9">
    <name type="scientific">Clostridium amylolyticum</name>
    <dbReference type="NCBI Taxonomy" id="1121298"/>
    <lineage>
        <taxon>Bacteria</taxon>
        <taxon>Bacillati</taxon>
        <taxon>Bacillota</taxon>
        <taxon>Clostridia</taxon>
        <taxon>Eubacteriales</taxon>
        <taxon>Clostridiaceae</taxon>
        <taxon>Clostridium</taxon>
    </lineage>
</organism>
<dbReference type="NCBIfam" id="TIGR00488">
    <property type="entry name" value="bis(5'-nucleosyl)-tetraphosphatase (symmetrical) YqeK"/>
    <property type="match status" value="1"/>
</dbReference>
<dbReference type="OrthoDB" id="5295945at2"/>
<evidence type="ECO:0000313" key="8">
    <source>
        <dbReference type="EMBL" id="SHI47750.1"/>
    </source>
</evidence>
<evidence type="ECO:0000256" key="6">
    <source>
        <dbReference type="ARBA" id="ARBA00049417"/>
    </source>
</evidence>
<keyword evidence="3" id="KW-0547">Nucleotide-binding</keyword>
<comment type="catalytic activity">
    <reaction evidence="6">
        <text>P(1),P(4)-bis(5'-adenosyl) tetraphosphate + H2O = 2 ADP + 2 H(+)</text>
        <dbReference type="Rhea" id="RHEA:24252"/>
        <dbReference type="ChEBI" id="CHEBI:15377"/>
        <dbReference type="ChEBI" id="CHEBI:15378"/>
        <dbReference type="ChEBI" id="CHEBI:58141"/>
        <dbReference type="ChEBI" id="CHEBI:456216"/>
        <dbReference type="EC" id="3.6.1.41"/>
    </reaction>
</comment>
<dbReference type="RefSeq" id="WP_073003860.1">
    <property type="nucleotide sequence ID" value="NZ_FQZO01000001.1"/>
</dbReference>
<reference evidence="8 9" key="1">
    <citation type="submission" date="2016-11" db="EMBL/GenBank/DDBJ databases">
        <authorList>
            <person name="Jaros S."/>
            <person name="Januszkiewicz K."/>
            <person name="Wedrychowicz H."/>
        </authorList>
    </citation>
    <scope>NUCLEOTIDE SEQUENCE [LARGE SCALE GENOMIC DNA]</scope>
    <source>
        <strain evidence="8 9">DSM 21864</strain>
    </source>
</reference>
<dbReference type="Pfam" id="PF01966">
    <property type="entry name" value="HD"/>
    <property type="match status" value="1"/>
</dbReference>
<protein>
    <recommendedName>
        <fullName evidence="1">bis(5'-nucleosyl)-tetraphosphatase (symmetrical)</fullName>
        <ecNumber evidence="1">3.6.1.41</ecNumber>
    </recommendedName>
</protein>
<dbReference type="PANTHER" id="PTHR35795">
    <property type="entry name" value="SLR1885 PROTEIN"/>
    <property type="match status" value="1"/>
</dbReference>
<keyword evidence="5" id="KW-0408">Iron</keyword>
<dbReference type="InterPro" id="IPR003607">
    <property type="entry name" value="HD/PDEase_dom"/>
</dbReference>
<dbReference type="AlphaFoldDB" id="A0A1M6BG46"/>
<dbReference type="InterPro" id="IPR051094">
    <property type="entry name" value="Diverse_Catalytic_Enzymes"/>
</dbReference>
<dbReference type="Proteomes" id="UP000184080">
    <property type="component" value="Unassembled WGS sequence"/>
</dbReference>